<organism evidence="1 2">
    <name type="scientific">Sphenostylis stenocarpa</name>
    <dbReference type="NCBI Taxonomy" id="92480"/>
    <lineage>
        <taxon>Eukaryota</taxon>
        <taxon>Viridiplantae</taxon>
        <taxon>Streptophyta</taxon>
        <taxon>Embryophyta</taxon>
        <taxon>Tracheophyta</taxon>
        <taxon>Spermatophyta</taxon>
        <taxon>Magnoliopsida</taxon>
        <taxon>eudicotyledons</taxon>
        <taxon>Gunneridae</taxon>
        <taxon>Pentapetalae</taxon>
        <taxon>rosids</taxon>
        <taxon>fabids</taxon>
        <taxon>Fabales</taxon>
        <taxon>Fabaceae</taxon>
        <taxon>Papilionoideae</taxon>
        <taxon>50 kb inversion clade</taxon>
        <taxon>NPAAA clade</taxon>
        <taxon>indigoferoid/millettioid clade</taxon>
        <taxon>Phaseoleae</taxon>
        <taxon>Sphenostylis</taxon>
    </lineage>
</organism>
<evidence type="ECO:0000313" key="1">
    <source>
        <dbReference type="EMBL" id="CAJ1935834.1"/>
    </source>
</evidence>
<feature type="non-terminal residue" evidence="1">
    <location>
        <position position="72"/>
    </location>
</feature>
<evidence type="ECO:0000313" key="2">
    <source>
        <dbReference type="Proteomes" id="UP001189624"/>
    </source>
</evidence>
<proteinExistence type="predicted"/>
<sequence length="72" mass="8414">YTYRRFNFSAFRSIRAYCVPNIVLVQSEDKVCHEGLVTKYLLSFSNKKSMENQQPKTNFRNLDVSMTKAIGE</sequence>
<accession>A0AA86RZ77</accession>
<feature type="non-terminal residue" evidence="1">
    <location>
        <position position="1"/>
    </location>
</feature>
<protein>
    <submittedName>
        <fullName evidence="1">Uncharacterized protein</fullName>
    </submittedName>
</protein>
<gene>
    <name evidence="1" type="ORF">AYBTSS11_LOCUS7137</name>
</gene>
<reference evidence="1" key="1">
    <citation type="submission" date="2023-10" db="EMBL/GenBank/DDBJ databases">
        <authorList>
            <person name="Domelevo Entfellner J.-B."/>
        </authorList>
    </citation>
    <scope>NUCLEOTIDE SEQUENCE</scope>
</reference>
<dbReference type="Gramene" id="rna-AYBTSS11_LOCUS7137">
    <property type="protein sequence ID" value="CAJ1935834.1"/>
    <property type="gene ID" value="gene-AYBTSS11_LOCUS7137"/>
</dbReference>
<name>A0AA86RZ77_9FABA</name>
<dbReference type="EMBL" id="OY731400">
    <property type="protein sequence ID" value="CAJ1935834.1"/>
    <property type="molecule type" value="Genomic_DNA"/>
</dbReference>
<dbReference type="AlphaFoldDB" id="A0AA86RZ77"/>
<keyword evidence="2" id="KW-1185">Reference proteome</keyword>
<dbReference type="Proteomes" id="UP001189624">
    <property type="component" value="Chromosome 3"/>
</dbReference>